<evidence type="ECO:0000256" key="2">
    <source>
        <dbReference type="SAM" id="SignalP"/>
    </source>
</evidence>
<feature type="region of interest" description="Disordered" evidence="1">
    <location>
        <begin position="23"/>
        <end position="42"/>
    </location>
</feature>
<evidence type="ECO:0000313" key="3">
    <source>
        <dbReference type="EMBL" id="XCG49355.1"/>
    </source>
</evidence>
<feature type="chain" id="PRO_5043448280" evidence="2">
    <location>
        <begin position="31"/>
        <end position="331"/>
    </location>
</feature>
<evidence type="ECO:0000256" key="1">
    <source>
        <dbReference type="SAM" id="MobiDB-lite"/>
    </source>
</evidence>
<keyword evidence="2" id="KW-0732">Signal</keyword>
<dbReference type="Pfam" id="PF11453">
    <property type="entry name" value="DUF2950"/>
    <property type="match status" value="1"/>
</dbReference>
<proteinExistence type="predicted"/>
<dbReference type="AlphaFoldDB" id="A0AAU8CQY2"/>
<dbReference type="InterPro" id="IPR021556">
    <property type="entry name" value="DUF2950"/>
</dbReference>
<feature type="signal peptide" evidence="2">
    <location>
        <begin position="1"/>
        <end position="30"/>
    </location>
</feature>
<sequence>MGTILHKMLRTLPTAALVAGLAAGPPAPSAAQEQPAQAAADAETGAEDIGIFAFESEDEPPLFDDPAPAIDAFKKALADNDFDGLAKLLGLDAARLKGAEGVMDTFEQIREGAARQLVVADIENGKALQIGDKLWPFPFPLLKGEEDGKWAFDTRAGLEEIVNRRVGENELEAIAAMRAYVEAQKDYAGQDRDGDGVEEFAQKLISTEGTADGLYWPTDDVNGESPAGDLSQAELDDAAQGDGYFGYRFKILAGQGDRIAGGAYDYVINGNMIGGFALIAWPVKYAETGVHTFAVNQHGIIYEADLGPATEAIVRYIDRFNPDESWSVAAD</sequence>
<name>A0AAU8CQY2_9HYPH</name>
<dbReference type="RefSeq" id="WP_353643110.1">
    <property type="nucleotide sequence ID" value="NZ_CP159253.1"/>
</dbReference>
<gene>
    <name evidence="3" type="ORF">ABVK50_01570</name>
</gene>
<dbReference type="EMBL" id="CP159253">
    <property type="protein sequence ID" value="XCG49355.1"/>
    <property type="molecule type" value="Genomic_DNA"/>
</dbReference>
<organism evidence="3">
    <name type="scientific">Mesorhizobium sp. WSM2240</name>
    <dbReference type="NCBI Taxonomy" id="3228851"/>
    <lineage>
        <taxon>Bacteria</taxon>
        <taxon>Pseudomonadati</taxon>
        <taxon>Pseudomonadota</taxon>
        <taxon>Alphaproteobacteria</taxon>
        <taxon>Hyphomicrobiales</taxon>
        <taxon>Phyllobacteriaceae</taxon>
        <taxon>Mesorhizobium</taxon>
    </lineage>
</organism>
<protein>
    <submittedName>
        <fullName evidence="3">DUF2950 family protein</fullName>
    </submittedName>
</protein>
<reference evidence="3" key="1">
    <citation type="submission" date="2024-06" db="EMBL/GenBank/DDBJ databases">
        <title>Mesorhizobium karijinii sp. nov., a symbiont of the iconic Swainsona formosa from arid Australia.</title>
        <authorList>
            <person name="Hill Y.J."/>
            <person name="Watkin E.L.J."/>
            <person name="O'Hara G.W."/>
            <person name="Terpolilli J."/>
            <person name="Tye M.L."/>
            <person name="Kohlmeier M.G."/>
        </authorList>
    </citation>
    <scope>NUCLEOTIDE SEQUENCE</scope>
    <source>
        <strain evidence="3">WSM2240</strain>
    </source>
</reference>
<accession>A0AAU8CQY2</accession>